<dbReference type="AlphaFoldDB" id="A0A9J5XNL5"/>
<comment type="caution">
    <text evidence="1">The sequence shown here is derived from an EMBL/GenBank/DDBJ whole genome shotgun (WGS) entry which is preliminary data.</text>
</comment>
<sequence length="108" mass="12692">MECKGLNNRDKRRLIKIIWGGWNADIICLQEIKLEGDVIEEGLCPQLLCGTEAWLGGNKGAIRGLIEGPWAFVWRFQCGEVHLKEEKLFEKEKRHERIFRFHRRSEVD</sequence>
<dbReference type="InterPro" id="IPR020847">
    <property type="entry name" value="AP_endonuclease_F1_BS"/>
</dbReference>
<dbReference type="GO" id="GO:0004519">
    <property type="term" value="F:endonuclease activity"/>
    <property type="evidence" value="ECO:0007669"/>
    <property type="project" value="InterPro"/>
</dbReference>
<evidence type="ECO:0000313" key="2">
    <source>
        <dbReference type="Proteomes" id="UP000824120"/>
    </source>
</evidence>
<gene>
    <name evidence="1" type="ORF">H5410_040331</name>
</gene>
<dbReference type="OrthoDB" id="498125at2759"/>
<dbReference type="EMBL" id="JACXVP010000008">
    <property type="protein sequence ID" value="KAG5589817.1"/>
    <property type="molecule type" value="Genomic_DNA"/>
</dbReference>
<evidence type="ECO:0008006" key="3">
    <source>
        <dbReference type="Google" id="ProtNLM"/>
    </source>
</evidence>
<dbReference type="SUPFAM" id="SSF56219">
    <property type="entry name" value="DNase I-like"/>
    <property type="match status" value="1"/>
</dbReference>
<evidence type="ECO:0000313" key="1">
    <source>
        <dbReference type="EMBL" id="KAG5589817.1"/>
    </source>
</evidence>
<accession>A0A9J5XNL5</accession>
<protein>
    <recommendedName>
        <fullName evidence="3">Endonuclease/exonuclease/phosphatase domain-containing protein</fullName>
    </recommendedName>
</protein>
<dbReference type="InterPro" id="IPR036691">
    <property type="entry name" value="Endo/exonu/phosph_ase_sf"/>
</dbReference>
<dbReference type="PROSITE" id="PS00726">
    <property type="entry name" value="AP_NUCLEASE_F1_1"/>
    <property type="match status" value="1"/>
</dbReference>
<reference evidence="1 2" key="1">
    <citation type="submission" date="2020-09" db="EMBL/GenBank/DDBJ databases">
        <title>De no assembly of potato wild relative species, Solanum commersonii.</title>
        <authorList>
            <person name="Cho K."/>
        </authorList>
    </citation>
    <scope>NUCLEOTIDE SEQUENCE [LARGE SCALE GENOMIC DNA]</scope>
    <source>
        <strain evidence="1">LZ3.2</strain>
        <tissue evidence="1">Leaf</tissue>
    </source>
</reference>
<dbReference type="GO" id="GO:0003677">
    <property type="term" value="F:DNA binding"/>
    <property type="evidence" value="ECO:0007669"/>
    <property type="project" value="InterPro"/>
</dbReference>
<name>A0A9J5XNL5_SOLCO</name>
<proteinExistence type="predicted"/>
<dbReference type="GO" id="GO:0006281">
    <property type="term" value="P:DNA repair"/>
    <property type="evidence" value="ECO:0007669"/>
    <property type="project" value="InterPro"/>
</dbReference>
<keyword evidence="2" id="KW-1185">Reference proteome</keyword>
<dbReference type="Proteomes" id="UP000824120">
    <property type="component" value="Chromosome 8"/>
</dbReference>
<organism evidence="1 2">
    <name type="scientific">Solanum commersonii</name>
    <name type="common">Commerson's wild potato</name>
    <name type="synonym">Commerson's nightshade</name>
    <dbReference type="NCBI Taxonomy" id="4109"/>
    <lineage>
        <taxon>Eukaryota</taxon>
        <taxon>Viridiplantae</taxon>
        <taxon>Streptophyta</taxon>
        <taxon>Embryophyta</taxon>
        <taxon>Tracheophyta</taxon>
        <taxon>Spermatophyta</taxon>
        <taxon>Magnoliopsida</taxon>
        <taxon>eudicotyledons</taxon>
        <taxon>Gunneridae</taxon>
        <taxon>Pentapetalae</taxon>
        <taxon>asterids</taxon>
        <taxon>lamiids</taxon>
        <taxon>Solanales</taxon>
        <taxon>Solanaceae</taxon>
        <taxon>Solanoideae</taxon>
        <taxon>Solaneae</taxon>
        <taxon>Solanum</taxon>
    </lineage>
</organism>